<proteinExistence type="predicted"/>
<dbReference type="SMART" id="SM00195">
    <property type="entry name" value="DSPc"/>
    <property type="match status" value="1"/>
</dbReference>
<dbReference type="PANTHER" id="PTHR46659:SF1">
    <property type="entry name" value="SERINE_THREONINE_TYROSINE-INTERACTING-LIKE PROTEIN 1"/>
    <property type="match status" value="1"/>
</dbReference>
<dbReference type="InterPro" id="IPR000719">
    <property type="entry name" value="Prot_kinase_dom"/>
</dbReference>
<dbReference type="GO" id="GO:0005739">
    <property type="term" value="C:mitochondrion"/>
    <property type="evidence" value="ECO:0007669"/>
    <property type="project" value="TreeGrafter"/>
</dbReference>
<dbReference type="InterPro" id="IPR029021">
    <property type="entry name" value="Prot-tyrosine_phosphatase-like"/>
</dbReference>
<sequence>MPAEDLSNYIVKNGSLEEEEAKVILKQLVDAAIHLKEKSIFHRDIKVENILIETSTDVPRVRLIDFGLSCFVKTKSRYRVFYGTSAHVPPEWLNSHSYTAGPTTVWQMGVVLFETLHKKEFTSTRFVSKRLRISKRLSQDCQDFLEQCLTHHPEQRPTLEQLQRLLSPFLMATITLCEPLELYNLLNQFRSVPRLAEINYLCLIDARETQDYRTSHIITAKTVKTDSDGKFHLPEVVEVNTMQYVVVYDSKTSSLDEPGRAVDCANVLAKASLSPVHVVKGGFQRFSALYPFLRTAKILYTITDLENLKIYPVETITGLLYMGDQKQSMDTSILKDLKISAVVTISHLPQTDSLESMGINHLNIALSDSLESDLYSSFQKICSFIGLHVRARSRVLISSRQGRSRCSAVTIAFLMHNFKYTLETSWKYMLKCKPTMMPNRGFMQQLSDWELHILGRKRTDLSKWSY</sequence>
<dbReference type="PROSITE" id="PS00108">
    <property type="entry name" value="PROTEIN_KINASE_ST"/>
    <property type="match status" value="1"/>
</dbReference>
<dbReference type="Gene3D" id="3.90.190.10">
    <property type="entry name" value="Protein tyrosine phosphatase superfamily"/>
    <property type="match status" value="1"/>
</dbReference>
<evidence type="ECO:0000259" key="1">
    <source>
        <dbReference type="PROSITE" id="PS50011"/>
    </source>
</evidence>
<protein>
    <submittedName>
        <fullName evidence="4">(Atlantic silverside) hypothetical protein</fullName>
    </submittedName>
</protein>
<reference evidence="4" key="1">
    <citation type="submission" date="2021-05" db="EMBL/GenBank/DDBJ databases">
        <authorList>
            <person name="Tigano A."/>
        </authorList>
    </citation>
    <scope>NUCLEOTIDE SEQUENCE</scope>
</reference>
<dbReference type="GO" id="GO:0004864">
    <property type="term" value="F:protein phosphatase inhibitor activity"/>
    <property type="evidence" value="ECO:0007669"/>
    <property type="project" value="TreeGrafter"/>
</dbReference>
<accession>A0A8S4AH80</accession>
<dbReference type="AlphaFoldDB" id="A0A8S4AH80"/>
<dbReference type="SMART" id="SM00220">
    <property type="entry name" value="S_TKc"/>
    <property type="match status" value="1"/>
</dbReference>
<dbReference type="EMBL" id="CAJRST010004446">
    <property type="protein sequence ID" value="CAG5870930.1"/>
    <property type="molecule type" value="Genomic_DNA"/>
</dbReference>
<dbReference type="GO" id="GO:0001691">
    <property type="term" value="F:pseudophosphatase activity"/>
    <property type="evidence" value="ECO:0007669"/>
    <property type="project" value="TreeGrafter"/>
</dbReference>
<dbReference type="PROSITE" id="PS50011">
    <property type="entry name" value="PROTEIN_KINASE_DOM"/>
    <property type="match status" value="1"/>
</dbReference>
<dbReference type="PROSITE" id="PS50206">
    <property type="entry name" value="RHODANESE_3"/>
    <property type="match status" value="1"/>
</dbReference>
<dbReference type="OrthoDB" id="10252009at2759"/>
<dbReference type="Gene3D" id="3.40.250.10">
    <property type="entry name" value="Rhodanese-like domain"/>
    <property type="match status" value="1"/>
</dbReference>
<dbReference type="InterPro" id="IPR053272">
    <property type="entry name" value="STY_interacting-like"/>
</dbReference>
<gene>
    <name evidence="4" type="ORF">MMEN_LOCUS4842</name>
</gene>
<dbReference type="Gene3D" id="1.10.510.10">
    <property type="entry name" value="Transferase(Phosphotransferase) domain 1"/>
    <property type="match status" value="1"/>
</dbReference>
<comment type="caution">
    <text evidence="4">The sequence shown here is derived from an EMBL/GenBank/DDBJ whole genome shotgun (WGS) entry which is preliminary data.</text>
</comment>
<dbReference type="InterPro" id="IPR011009">
    <property type="entry name" value="Kinase-like_dom_sf"/>
</dbReference>
<dbReference type="Proteomes" id="UP000677803">
    <property type="component" value="Unassembled WGS sequence"/>
</dbReference>
<dbReference type="SMART" id="SM00450">
    <property type="entry name" value="RHOD"/>
    <property type="match status" value="1"/>
</dbReference>
<feature type="domain" description="Rhodanese" evidence="3">
    <location>
        <begin position="201"/>
        <end position="294"/>
    </location>
</feature>
<dbReference type="InterPro" id="IPR020422">
    <property type="entry name" value="TYR_PHOSPHATASE_DUAL_dom"/>
</dbReference>
<name>A0A8S4AH80_9TELE</name>
<dbReference type="Pfam" id="PF00581">
    <property type="entry name" value="Rhodanese"/>
    <property type="match status" value="1"/>
</dbReference>
<dbReference type="Pfam" id="PF00782">
    <property type="entry name" value="DSPc"/>
    <property type="match status" value="1"/>
</dbReference>
<feature type="domain" description="Protein kinase" evidence="1">
    <location>
        <begin position="1"/>
        <end position="170"/>
    </location>
</feature>
<dbReference type="Pfam" id="PF00069">
    <property type="entry name" value="Pkinase"/>
    <property type="match status" value="1"/>
</dbReference>
<dbReference type="GO" id="GO:0019903">
    <property type="term" value="F:protein phosphatase binding"/>
    <property type="evidence" value="ECO:0007669"/>
    <property type="project" value="TreeGrafter"/>
</dbReference>
<keyword evidence="5" id="KW-1185">Reference proteome</keyword>
<dbReference type="SUPFAM" id="SSF52821">
    <property type="entry name" value="Rhodanese/Cell cycle control phosphatase"/>
    <property type="match status" value="1"/>
</dbReference>
<dbReference type="GO" id="GO:2001244">
    <property type="term" value="P:positive regulation of intrinsic apoptotic signaling pathway"/>
    <property type="evidence" value="ECO:0007669"/>
    <property type="project" value="TreeGrafter"/>
</dbReference>
<dbReference type="PANTHER" id="PTHR46659">
    <property type="entry name" value="SERINE/THREONINE/TYROSINE-INTERACTING-LIKE PROTEIN 1"/>
    <property type="match status" value="1"/>
</dbReference>
<evidence type="ECO:0000259" key="2">
    <source>
        <dbReference type="PROSITE" id="PS50054"/>
    </source>
</evidence>
<evidence type="ECO:0000313" key="5">
    <source>
        <dbReference type="Proteomes" id="UP000677803"/>
    </source>
</evidence>
<evidence type="ECO:0000259" key="3">
    <source>
        <dbReference type="PROSITE" id="PS50206"/>
    </source>
</evidence>
<dbReference type="GO" id="GO:0004672">
    <property type="term" value="F:protein kinase activity"/>
    <property type="evidence" value="ECO:0007669"/>
    <property type="project" value="InterPro"/>
</dbReference>
<dbReference type="PROSITE" id="PS50054">
    <property type="entry name" value="TYR_PHOSPHATASE_DUAL"/>
    <property type="match status" value="1"/>
</dbReference>
<dbReference type="SUPFAM" id="SSF52799">
    <property type="entry name" value="(Phosphotyrosine protein) phosphatases II"/>
    <property type="match status" value="1"/>
</dbReference>
<dbReference type="InterPro" id="IPR008271">
    <property type="entry name" value="Ser/Thr_kinase_AS"/>
</dbReference>
<dbReference type="GO" id="GO:0005524">
    <property type="term" value="F:ATP binding"/>
    <property type="evidence" value="ECO:0007669"/>
    <property type="project" value="InterPro"/>
</dbReference>
<evidence type="ECO:0000313" key="4">
    <source>
        <dbReference type="EMBL" id="CAG5870930.1"/>
    </source>
</evidence>
<organism evidence="4 5">
    <name type="scientific">Menidia menidia</name>
    <name type="common">Atlantic silverside</name>
    <dbReference type="NCBI Taxonomy" id="238744"/>
    <lineage>
        <taxon>Eukaryota</taxon>
        <taxon>Metazoa</taxon>
        <taxon>Chordata</taxon>
        <taxon>Craniata</taxon>
        <taxon>Vertebrata</taxon>
        <taxon>Euteleostomi</taxon>
        <taxon>Actinopterygii</taxon>
        <taxon>Neopterygii</taxon>
        <taxon>Teleostei</taxon>
        <taxon>Neoteleostei</taxon>
        <taxon>Acanthomorphata</taxon>
        <taxon>Ovalentaria</taxon>
        <taxon>Atherinomorphae</taxon>
        <taxon>Atheriniformes</taxon>
        <taxon>Atherinopsidae</taxon>
        <taxon>Menidiinae</taxon>
        <taxon>Menidia</taxon>
    </lineage>
</organism>
<dbReference type="InterPro" id="IPR000340">
    <property type="entry name" value="Dual-sp_phosphatase_cat-dom"/>
</dbReference>
<dbReference type="InterPro" id="IPR001763">
    <property type="entry name" value="Rhodanese-like_dom"/>
</dbReference>
<dbReference type="GO" id="GO:0062030">
    <property type="term" value="P:negative regulation of stress granule assembly"/>
    <property type="evidence" value="ECO:0007669"/>
    <property type="project" value="TreeGrafter"/>
</dbReference>
<dbReference type="InterPro" id="IPR036873">
    <property type="entry name" value="Rhodanese-like_dom_sf"/>
</dbReference>
<dbReference type="SUPFAM" id="SSF56112">
    <property type="entry name" value="Protein kinase-like (PK-like)"/>
    <property type="match status" value="1"/>
</dbReference>
<feature type="domain" description="Tyrosine-protein phosphatase" evidence="2">
    <location>
        <begin position="311"/>
        <end position="455"/>
    </location>
</feature>